<dbReference type="PROSITE" id="PS51191">
    <property type="entry name" value="FEMABX"/>
    <property type="match status" value="1"/>
</dbReference>
<dbReference type="OrthoDB" id="9785911at2"/>
<keyword evidence="6" id="KW-0961">Cell wall biogenesis/degradation</keyword>
<evidence type="ECO:0000256" key="3">
    <source>
        <dbReference type="ARBA" id="ARBA00022960"/>
    </source>
</evidence>
<feature type="domain" description="BioF2-like acetyltransferase" evidence="7">
    <location>
        <begin position="171"/>
        <end position="312"/>
    </location>
</feature>
<dbReference type="Proteomes" id="UP000184231">
    <property type="component" value="Unassembled WGS sequence"/>
</dbReference>
<dbReference type="GO" id="GO:0008360">
    <property type="term" value="P:regulation of cell shape"/>
    <property type="evidence" value="ECO:0007669"/>
    <property type="project" value="UniProtKB-KW"/>
</dbReference>
<keyword evidence="4" id="KW-0573">Peptidoglycan synthesis</keyword>
<dbReference type="InterPro" id="IPR038740">
    <property type="entry name" value="BioF2-like_GNAT_dom"/>
</dbReference>
<reference evidence="8 9" key="1">
    <citation type="submission" date="2016-11" db="EMBL/GenBank/DDBJ databases">
        <authorList>
            <person name="Jaros S."/>
            <person name="Januszkiewicz K."/>
            <person name="Wedrychowicz H."/>
        </authorList>
    </citation>
    <scope>NUCLEOTIDE SEQUENCE [LARGE SCALE GENOMIC DNA]</scope>
    <source>
        <strain evidence="8 9">CGMCC 1.8863</strain>
    </source>
</reference>
<name>A0A1M6GUG7_9FLAO</name>
<comment type="similarity">
    <text evidence="1">Belongs to the FemABX family.</text>
</comment>
<evidence type="ECO:0000313" key="8">
    <source>
        <dbReference type="EMBL" id="SHJ13569.1"/>
    </source>
</evidence>
<evidence type="ECO:0000256" key="5">
    <source>
        <dbReference type="ARBA" id="ARBA00023315"/>
    </source>
</evidence>
<dbReference type="PANTHER" id="PTHR36174:SF1">
    <property type="entry name" value="LIPID II:GLYCINE GLYCYLTRANSFERASE"/>
    <property type="match status" value="1"/>
</dbReference>
<organism evidence="8 9">
    <name type="scientific">Arenibacter nanhaiticus</name>
    <dbReference type="NCBI Taxonomy" id="558155"/>
    <lineage>
        <taxon>Bacteria</taxon>
        <taxon>Pseudomonadati</taxon>
        <taxon>Bacteroidota</taxon>
        <taxon>Flavobacteriia</taxon>
        <taxon>Flavobacteriales</taxon>
        <taxon>Flavobacteriaceae</taxon>
        <taxon>Arenibacter</taxon>
    </lineage>
</organism>
<evidence type="ECO:0000313" key="9">
    <source>
        <dbReference type="Proteomes" id="UP000184231"/>
    </source>
</evidence>
<dbReference type="PANTHER" id="PTHR36174">
    <property type="entry name" value="LIPID II:GLYCINE GLYCYLTRANSFERASE"/>
    <property type="match status" value="1"/>
</dbReference>
<evidence type="ECO:0000256" key="1">
    <source>
        <dbReference type="ARBA" id="ARBA00009943"/>
    </source>
</evidence>
<dbReference type="AlphaFoldDB" id="A0A1M6GUG7"/>
<protein>
    <submittedName>
        <fullName evidence="8">Acetyltransferase (GNAT) domain-containing protein</fullName>
    </submittedName>
</protein>
<evidence type="ECO:0000256" key="4">
    <source>
        <dbReference type="ARBA" id="ARBA00022984"/>
    </source>
</evidence>
<dbReference type="Pfam" id="PF13480">
    <property type="entry name" value="Acetyltransf_6"/>
    <property type="match status" value="1"/>
</dbReference>
<evidence type="ECO:0000256" key="6">
    <source>
        <dbReference type="ARBA" id="ARBA00023316"/>
    </source>
</evidence>
<dbReference type="RefSeq" id="WP_072764412.1">
    <property type="nucleotide sequence ID" value="NZ_FQYX01000012.1"/>
</dbReference>
<keyword evidence="9" id="KW-1185">Reference proteome</keyword>
<dbReference type="InterPro" id="IPR003447">
    <property type="entry name" value="FEMABX"/>
</dbReference>
<sequence>MAIILFETGVKDVALEVYHLNTLGDEDKYNDFLKLLPPHPLYKKEILLFGKSPNEELKYFVFIYQNTVVALMPFFLRKVIINEIDTGFMDVSSPYGYSGPLYAENTREEVVQKFWKKIDKWYNNNNIVSEFIRFNMQHNWKGYNGEVNATLSNVCGSIITEKEQWKNFKPKVRNNIRKSQEYNLTSSIYHKNITADVIKQFHAIYVHTMRRNKAAPHFFYELDYFINLINTNSDICALILIYKENKAISAELLLLSDNTVHSFLGGTEADFFHTRPNDFLKYEVLNWARKNGFVHYFLGGGREDGDSLYHYKKEFFPKDKDRIFYTGRKIVDKDIYDTLVAHNPFCTGCTVSNYFPKYNCRRPC</sequence>
<gene>
    <name evidence="8" type="ORF">SAMN04487911_1124</name>
</gene>
<dbReference type="Gene3D" id="3.40.630.30">
    <property type="match status" value="1"/>
</dbReference>
<proteinExistence type="inferred from homology"/>
<dbReference type="EMBL" id="FQYX01000012">
    <property type="protein sequence ID" value="SHJ13569.1"/>
    <property type="molecule type" value="Genomic_DNA"/>
</dbReference>
<evidence type="ECO:0000259" key="7">
    <source>
        <dbReference type="Pfam" id="PF13480"/>
    </source>
</evidence>
<dbReference type="GO" id="GO:0071555">
    <property type="term" value="P:cell wall organization"/>
    <property type="evidence" value="ECO:0007669"/>
    <property type="project" value="UniProtKB-KW"/>
</dbReference>
<dbReference type="SUPFAM" id="SSF55729">
    <property type="entry name" value="Acyl-CoA N-acyltransferases (Nat)"/>
    <property type="match status" value="1"/>
</dbReference>
<keyword evidence="5" id="KW-0012">Acyltransferase</keyword>
<dbReference type="GO" id="GO:0009252">
    <property type="term" value="P:peptidoglycan biosynthetic process"/>
    <property type="evidence" value="ECO:0007669"/>
    <property type="project" value="UniProtKB-KW"/>
</dbReference>
<dbReference type="STRING" id="558155.SAMN04487911_1124"/>
<accession>A0A1M6GUG7</accession>
<dbReference type="InterPro" id="IPR016181">
    <property type="entry name" value="Acyl_CoA_acyltransferase"/>
</dbReference>
<dbReference type="GO" id="GO:0016755">
    <property type="term" value="F:aminoacyltransferase activity"/>
    <property type="evidence" value="ECO:0007669"/>
    <property type="project" value="InterPro"/>
</dbReference>
<dbReference type="InterPro" id="IPR050644">
    <property type="entry name" value="PG_Glycine_Bridge_Synth"/>
</dbReference>
<keyword evidence="3" id="KW-0133">Cell shape</keyword>
<evidence type="ECO:0000256" key="2">
    <source>
        <dbReference type="ARBA" id="ARBA00022679"/>
    </source>
</evidence>
<keyword evidence="2 8" id="KW-0808">Transferase</keyword>